<dbReference type="EMBL" id="UZAU01000733">
    <property type="status" value="NOT_ANNOTATED_CDS"/>
    <property type="molecule type" value="Genomic_DNA"/>
</dbReference>
<reference evidence="2" key="2">
    <citation type="submission" date="2021-03" db="UniProtKB">
        <authorList>
            <consortium name="EnsemblPlants"/>
        </authorList>
    </citation>
    <scope>IDENTIFICATION</scope>
</reference>
<sequence length="151" mass="17425">MSNNGERRVDAPEQERAQQQNQRIAPFALPNNNLLPLNLRLDRNNYTIWRSLALAVVRAYDLDGHVLGARPTPPETLAGNTPNPEYQQWMRFDQFLMHWLMNSVSDNMLGHVIHCRTSAEIWNTFSQLFATRSRVRLLQLRGLLQSTKKGS</sequence>
<feature type="compositionally biased region" description="Basic and acidic residues" evidence="1">
    <location>
        <begin position="1"/>
        <end position="16"/>
    </location>
</feature>
<dbReference type="EnsemblPlants" id="evm.model.09.740">
    <property type="protein sequence ID" value="cds.evm.model.09.740"/>
    <property type="gene ID" value="evm.TU.09.740"/>
</dbReference>
<dbReference type="PANTHER" id="PTHR47481:SF28">
    <property type="entry name" value="RETROTRANSPOSON COPIA-LIKE N-TERMINAL DOMAIN-CONTAINING PROTEIN"/>
    <property type="match status" value="1"/>
</dbReference>
<accession>A0A803QH79</accession>
<evidence type="ECO:0000256" key="1">
    <source>
        <dbReference type="SAM" id="MobiDB-lite"/>
    </source>
</evidence>
<protein>
    <recommendedName>
        <fullName evidence="4">Retrotransposon Copia-like N-terminal domain-containing protein</fullName>
    </recommendedName>
</protein>
<dbReference type="OMA" id="VIHCRTS"/>
<proteinExistence type="predicted"/>
<reference evidence="2" key="1">
    <citation type="submission" date="2018-11" db="EMBL/GenBank/DDBJ databases">
        <authorList>
            <person name="Grassa J C."/>
        </authorList>
    </citation>
    <scope>NUCLEOTIDE SEQUENCE [LARGE SCALE GENOMIC DNA]</scope>
</reference>
<evidence type="ECO:0008006" key="4">
    <source>
        <dbReference type="Google" id="ProtNLM"/>
    </source>
</evidence>
<evidence type="ECO:0000313" key="2">
    <source>
        <dbReference type="EnsemblPlants" id="cds.evm.model.09.740"/>
    </source>
</evidence>
<dbReference type="PANTHER" id="PTHR47481">
    <property type="match status" value="1"/>
</dbReference>
<keyword evidence="3" id="KW-1185">Reference proteome</keyword>
<evidence type="ECO:0000313" key="3">
    <source>
        <dbReference type="Proteomes" id="UP000596661"/>
    </source>
</evidence>
<dbReference type="AlphaFoldDB" id="A0A803QH79"/>
<dbReference type="Pfam" id="PF14223">
    <property type="entry name" value="Retrotran_gag_2"/>
    <property type="match status" value="1"/>
</dbReference>
<name>A0A803QH79_CANSA</name>
<feature type="region of interest" description="Disordered" evidence="1">
    <location>
        <begin position="1"/>
        <end position="23"/>
    </location>
</feature>
<dbReference type="Gramene" id="evm.model.09.740">
    <property type="protein sequence ID" value="cds.evm.model.09.740"/>
    <property type="gene ID" value="evm.TU.09.740"/>
</dbReference>
<dbReference type="Proteomes" id="UP000596661">
    <property type="component" value="Chromosome 9"/>
</dbReference>
<organism evidence="2 3">
    <name type="scientific">Cannabis sativa</name>
    <name type="common">Hemp</name>
    <name type="synonym">Marijuana</name>
    <dbReference type="NCBI Taxonomy" id="3483"/>
    <lineage>
        <taxon>Eukaryota</taxon>
        <taxon>Viridiplantae</taxon>
        <taxon>Streptophyta</taxon>
        <taxon>Embryophyta</taxon>
        <taxon>Tracheophyta</taxon>
        <taxon>Spermatophyta</taxon>
        <taxon>Magnoliopsida</taxon>
        <taxon>eudicotyledons</taxon>
        <taxon>Gunneridae</taxon>
        <taxon>Pentapetalae</taxon>
        <taxon>rosids</taxon>
        <taxon>fabids</taxon>
        <taxon>Rosales</taxon>
        <taxon>Cannabaceae</taxon>
        <taxon>Cannabis</taxon>
    </lineage>
</organism>